<dbReference type="PANTHER" id="PTHR42834:SF1">
    <property type="entry name" value="ENDONUCLEASE_EXONUCLEASE_PHOSPHATASE FAMILY PROTEIN (AFU_ORTHOLOGUE AFUA_3G09210)"/>
    <property type="match status" value="1"/>
</dbReference>
<dbReference type="PATRIC" id="fig|1172190.3.peg.1343"/>
<organism evidence="2 3">
    <name type="scientific">Sulfurimonas hongkongensis</name>
    <dbReference type="NCBI Taxonomy" id="1172190"/>
    <lineage>
        <taxon>Bacteria</taxon>
        <taxon>Pseudomonadati</taxon>
        <taxon>Campylobacterota</taxon>
        <taxon>Epsilonproteobacteria</taxon>
        <taxon>Campylobacterales</taxon>
        <taxon>Sulfurimonadaceae</taxon>
        <taxon>Sulfurimonas</taxon>
    </lineage>
</organism>
<keyword evidence="2" id="KW-0255">Endonuclease</keyword>
<dbReference type="PANTHER" id="PTHR42834">
    <property type="entry name" value="ENDONUCLEASE/EXONUCLEASE/PHOSPHATASE FAMILY PROTEIN (AFU_ORTHOLOGUE AFUA_3G09210)"/>
    <property type="match status" value="1"/>
</dbReference>
<name>T0JEE0_9BACT</name>
<sequence length="336" mass="40120">MKHLFLLFALLGTLFGDRVLSIASYNVENLFDLEKKGYKYREYKPNTKSNWNQKTYKIKLQNIAKVIKEIDADIIALQEIHSLKALKDLRFTLKRAGLYYEFYKIANKKNTAINVAILSKYPFVYTKEVEVTKTYKYRNILEAKFKIDGVQFYLFANHWNSKSKPESKRIFSAKLLRDRIQEIGYDKNIILLGDFNSDYEEYIKFERIRRLNDTNGKTGINHVLRSVKQTQRAKNTKYEQNNFYNLWYDADPDDRYTYIYRGKKEALDNILISQSLLDKREMFYLDGSIKNLQRDYLFKKKNIYRWQISKARIPRHKGEGYSDHLPVMAKFKLLTN</sequence>
<proteinExistence type="predicted"/>
<accession>T0JEE0</accession>
<evidence type="ECO:0000313" key="3">
    <source>
        <dbReference type="Proteomes" id="UP000015520"/>
    </source>
</evidence>
<dbReference type="OrthoDB" id="184983at2"/>
<comment type="caution">
    <text evidence="2">The sequence shown here is derived from an EMBL/GenBank/DDBJ whole genome shotgun (WGS) entry which is preliminary data.</text>
</comment>
<dbReference type="Pfam" id="PF19580">
    <property type="entry name" value="Exo_endo_phos_3"/>
    <property type="match status" value="1"/>
</dbReference>
<protein>
    <submittedName>
        <fullName evidence="2">Endonuclease</fullName>
    </submittedName>
</protein>
<dbReference type="InterPro" id="IPR005135">
    <property type="entry name" value="Endo/exonuclease/phosphatase"/>
</dbReference>
<dbReference type="EMBL" id="AUPZ01000008">
    <property type="protein sequence ID" value="EQB39385.1"/>
    <property type="molecule type" value="Genomic_DNA"/>
</dbReference>
<dbReference type="AlphaFoldDB" id="T0JEE0"/>
<reference evidence="2 3" key="1">
    <citation type="submission" date="2013-07" db="EMBL/GenBank/DDBJ databases">
        <title>Sulfurimonas hongkongensis AST-10 Genome Sequencing.</title>
        <authorList>
            <person name="Cai L."/>
            <person name="Zhang T."/>
        </authorList>
    </citation>
    <scope>NUCLEOTIDE SEQUENCE [LARGE SCALE GENOMIC DNA]</scope>
    <source>
        <strain evidence="2 3">AST-10</strain>
    </source>
</reference>
<dbReference type="eggNOG" id="COG2374">
    <property type="taxonomic scope" value="Bacteria"/>
</dbReference>
<dbReference type="Gene3D" id="3.60.10.10">
    <property type="entry name" value="Endonuclease/exonuclease/phosphatase"/>
    <property type="match status" value="1"/>
</dbReference>
<feature type="domain" description="Endonuclease/exonuclease/phosphatase" evidence="1">
    <location>
        <begin position="21"/>
        <end position="330"/>
    </location>
</feature>
<evidence type="ECO:0000313" key="2">
    <source>
        <dbReference type="EMBL" id="EQB39385.1"/>
    </source>
</evidence>
<dbReference type="RefSeq" id="WP_021287646.1">
    <property type="nucleotide sequence ID" value="NZ_AUPZ01000008.1"/>
</dbReference>
<evidence type="ECO:0000259" key="1">
    <source>
        <dbReference type="Pfam" id="PF19580"/>
    </source>
</evidence>
<dbReference type="SUPFAM" id="SSF56219">
    <property type="entry name" value="DNase I-like"/>
    <property type="match status" value="1"/>
</dbReference>
<dbReference type="Proteomes" id="UP000015520">
    <property type="component" value="Unassembled WGS sequence"/>
</dbReference>
<gene>
    <name evidence="2" type="ORF">M947_06920</name>
</gene>
<keyword evidence="2" id="KW-0378">Hydrolase</keyword>
<keyword evidence="2" id="KW-0540">Nuclease</keyword>
<dbReference type="GO" id="GO:0004519">
    <property type="term" value="F:endonuclease activity"/>
    <property type="evidence" value="ECO:0007669"/>
    <property type="project" value="UniProtKB-KW"/>
</dbReference>
<keyword evidence="3" id="KW-1185">Reference proteome</keyword>
<dbReference type="InterPro" id="IPR036691">
    <property type="entry name" value="Endo/exonu/phosph_ase_sf"/>
</dbReference>
<dbReference type="STRING" id="1172190.M947_06920"/>